<accession>B4RHM4</accession>
<dbReference type="STRING" id="450851.PHZ_c2656"/>
<dbReference type="eggNOG" id="COG2931">
    <property type="taxonomic scope" value="Bacteria"/>
</dbReference>
<dbReference type="PANTHER" id="PTHR38340">
    <property type="entry name" value="S-LAYER PROTEIN"/>
    <property type="match status" value="1"/>
</dbReference>
<keyword evidence="2" id="KW-0964">Secreted</keyword>
<dbReference type="PANTHER" id="PTHR38340:SF1">
    <property type="entry name" value="S-LAYER PROTEIN"/>
    <property type="match status" value="1"/>
</dbReference>
<dbReference type="PRINTS" id="PR00313">
    <property type="entry name" value="CABNDNGRPT"/>
</dbReference>
<dbReference type="InterPro" id="IPR011049">
    <property type="entry name" value="Serralysin-like_metalloprot_C"/>
</dbReference>
<dbReference type="OrthoDB" id="7202227at2"/>
<comment type="subcellular location">
    <subcellularLocation>
        <location evidence="1">Secreted</location>
    </subcellularLocation>
</comment>
<dbReference type="GO" id="GO:0005576">
    <property type="term" value="C:extracellular region"/>
    <property type="evidence" value="ECO:0007669"/>
    <property type="project" value="UniProtKB-SubCell"/>
</dbReference>
<dbReference type="InterPro" id="IPR018511">
    <property type="entry name" value="Hemolysin-typ_Ca-bd_CS"/>
</dbReference>
<reference evidence="3 4" key="1">
    <citation type="journal article" date="2008" name="BMC Genomics">
        <title>Complete genome of Phenylobacterium zucineum - a novel facultative intracellular bacterium isolated from human erythroleukemia cell line K562.</title>
        <authorList>
            <person name="Luo Y."/>
            <person name="Xu X."/>
            <person name="Ding Z."/>
            <person name="Liu Z."/>
            <person name="Zhang B."/>
            <person name="Yan Z."/>
            <person name="Sun J."/>
            <person name="Hu S."/>
            <person name="Hu X."/>
        </authorList>
    </citation>
    <scope>NUCLEOTIDE SEQUENCE [LARGE SCALE GENOMIC DNA]</scope>
    <source>
        <strain evidence="3 4">HLK1</strain>
    </source>
</reference>
<evidence type="ECO:0000313" key="3">
    <source>
        <dbReference type="EMBL" id="ACG79065.1"/>
    </source>
</evidence>
<sequence>MAWLFGTAGADTISGGAEDDLIVGHGGADLLRGGAGNDNIDLFESPANGAFVDGEDGDDNIVATGTGTLNGGAGDDSIEIDQGQFTVDGGAGDDSIYIMGPSQALVTLGSGKDVVLPSYGERVPSVVTDFQVGDQGDSILVRGTQARPWDGASNPFALGFFRVVQRGADAVLQWDADGAAGGQANWRDVLVLQNVQASQLTAANLNGWPADGAPPAGGQYAGSEGADRYTGGKGSDLIAGWGGADTLAGNDGHDTLYGGGGGDSLHGQYGDDHLYGEAGDDVIYDPFGSNFIRGGEGDDYIDVSGNGNLGSPFNDLHGNWGQDTIIGGRGGDWVVGGQGDDMLWGGSQGDAVYGNLGNDTCYGDDGIDWVRGGQGNDSLEGWYGDDYMAGDRGNDTISGGLGADLFHTFSGAGLDRVLDFNAAEGDRVNVLAGTSYTLRQEGADTIVDMGGDDRVVLVGVQLSSLPPGWIFS</sequence>
<dbReference type="HOGENOM" id="CLU_023784_4_2_5"/>
<dbReference type="SUPFAM" id="SSF51120">
    <property type="entry name" value="beta-Roll"/>
    <property type="match status" value="3"/>
</dbReference>
<keyword evidence="4" id="KW-1185">Reference proteome</keyword>
<dbReference type="Gene3D" id="2.150.10.10">
    <property type="entry name" value="Serralysin-like metalloprotease, C-terminal"/>
    <property type="match status" value="5"/>
</dbReference>
<dbReference type="RefSeq" id="WP_012523203.1">
    <property type="nucleotide sequence ID" value="NC_011144.1"/>
</dbReference>
<evidence type="ECO:0000256" key="2">
    <source>
        <dbReference type="ARBA" id="ARBA00022525"/>
    </source>
</evidence>
<dbReference type="Proteomes" id="UP000001868">
    <property type="component" value="Chromosome"/>
</dbReference>
<evidence type="ECO:0000313" key="4">
    <source>
        <dbReference type="Proteomes" id="UP000001868"/>
    </source>
</evidence>
<dbReference type="PROSITE" id="PS00330">
    <property type="entry name" value="HEMOLYSIN_CALCIUM"/>
    <property type="match status" value="2"/>
</dbReference>
<proteinExistence type="predicted"/>
<dbReference type="KEGG" id="pzu:PHZ_c2656"/>
<dbReference type="InterPro" id="IPR001343">
    <property type="entry name" value="Hemolysn_Ca-bd"/>
</dbReference>
<dbReference type="GO" id="GO:0005509">
    <property type="term" value="F:calcium ion binding"/>
    <property type="evidence" value="ECO:0007669"/>
    <property type="project" value="InterPro"/>
</dbReference>
<dbReference type="EMBL" id="CP000747">
    <property type="protein sequence ID" value="ACG79065.1"/>
    <property type="molecule type" value="Genomic_DNA"/>
</dbReference>
<dbReference type="Pfam" id="PF00353">
    <property type="entry name" value="HemolysinCabind"/>
    <property type="match status" value="8"/>
</dbReference>
<organism evidence="3 4">
    <name type="scientific">Phenylobacterium zucineum (strain HLK1)</name>
    <dbReference type="NCBI Taxonomy" id="450851"/>
    <lineage>
        <taxon>Bacteria</taxon>
        <taxon>Pseudomonadati</taxon>
        <taxon>Pseudomonadota</taxon>
        <taxon>Alphaproteobacteria</taxon>
        <taxon>Caulobacterales</taxon>
        <taxon>Caulobacteraceae</taxon>
        <taxon>Phenylobacterium</taxon>
    </lineage>
</organism>
<dbReference type="InterPro" id="IPR050557">
    <property type="entry name" value="RTX_toxin/Mannuronan_C5-epim"/>
</dbReference>
<dbReference type="AlphaFoldDB" id="B4RHM4"/>
<gene>
    <name evidence="3" type="ordered locus">PHZ_c2656</name>
</gene>
<protein>
    <recommendedName>
        <fullName evidence="5">Calcium-binding protein</fullName>
    </recommendedName>
</protein>
<evidence type="ECO:0008006" key="5">
    <source>
        <dbReference type="Google" id="ProtNLM"/>
    </source>
</evidence>
<name>B4RHM4_PHEZH</name>
<evidence type="ECO:0000256" key="1">
    <source>
        <dbReference type="ARBA" id="ARBA00004613"/>
    </source>
</evidence>